<name>A0ABT0SHN7_9GAMM</name>
<dbReference type="InterPro" id="IPR008257">
    <property type="entry name" value="Pept_M19"/>
</dbReference>
<proteinExistence type="predicted"/>
<comment type="caution">
    <text evidence="2">The sequence shown here is derived from an EMBL/GenBank/DDBJ whole genome shotgun (WGS) entry which is preliminary data.</text>
</comment>
<dbReference type="EMBL" id="JAIKTS010000002">
    <property type="protein sequence ID" value="MCL7714827.1"/>
    <property type="molecule type" value="Genomic_DNA"/>
</dbReference>
<dbReference type="Gene3D" id="1.10.287.650">
    <property type="entry name" value="L27 domain"/>
    <property type="match status" value="1"/>
</dbReference>
<dbReference type="Gene3D" id="3.20.20.140">
    <property type="entry name" value="Metal-dependent hydrolases"/>
    <property type="match status" value="1"/>
</dbReference>
<evidence type="ECO:0000313" key="2">
    <source>
        <dbReference type="EMBL" id="MCL7714827.1"/>
    </source>
</evidence>
<dbReference type="SUPFAM" id="SSF51556">
    <property type="entry name" value="Metallo-dependent hydrolases"/>
    <property type="match status" value="1"/>
</dbReference>
<dbReference type="CDD" id="cd01301">
    <property type="entry name" value="rDP_like"/>
    <property type="match status" value="1"/>
</dbReference>
<dbReference type="PROSITE" id="PS51365">
    <property type="entry name" value="RENAL_DIPEPTIDASE_2"/>
    <property type="match status" value="1"/>
</dbReference>
<feature type="chain" id="PRO_5045877767" evidence="1">
    <location>
        <begin position="23"/>
        <end position="412"/>
    </location>
</feature>
<dbReference type="InterPro" id="IPR032466">
    <property type="entry name" value="Metal_Hydrolase"/>
</dbReference>
<dbReference type="PANTHER" id="PTHR10443:SF12">
    <property type="entry name" value="DIPEPTIDASE"/>
    <property type="match status" value="1"/>
</dbReference>
<dbReference type="Pfam" id="PF01244">
    <property type="entry name" value="Peptidase_M19"/>
    <property type="match status" value="1"/>
</dbReference>
<evidence type="ECO:0000256" key="1">
    <source>
        <dbReference type="SAM" id="SignalP"/>
    </source>
</evidence>
<organism evidence="2 3">
    <name type="scientific">Stenotrophomonas mori</name>
    <dbReference type="NCBI Taxonomy" id="2871096"/>
    <lineage>
        <taxon>Bacteria</taxon>
        <taxon>Pseudomonadati</taxon>
        <taxon>Pseudomonadota</taxon>
        <taxon>Gammaproteobacteria</taxon>
        <taxon>Lysobacterales</taxon>
        <taxon>Lysobacteraceae</taxon>
        <taxon>Stenotrophomonas</taxon>
    </lineage>
</organism>
<dbReference type="Proteomes" id="UP001431235">
    <property type="component" value="Unassembled WGS sequence"/>
</dbReference>
<keyword evidence="3" id="KW-1185">Reference proteome</keyword>
<evidence type="ECO:0000313" key="3">
    <source>
        <dbReference type="Proteomes" id="UP001431235"/>
    </source>
</evidence>
<gene>
    <name evidence="2" type="ORF">K5L01_09245</name>
</gene>
<feature type="signal peptide" evidence="1">
    <location>
        <begin position="1"/>
        <end position="22"/>
    </location>
</feature>
<accession>A0ABT0SHN7</accession>
<sequence>MTLRPLSLLVSLSLCWPLAASAVEFSAAELSKASALQKTLLTLDSHLDTPANFARADFDIMQRHDHNALSQVDYPRMVEGALDGGFWAIYTDQGDRSLAAHRAERDHGLLRLMQIREMLAANPDTFQLALTADDAARIKAAGKRVVYISMENGSPLVADPSLLSIYHAAGLRLLSTVHFANNEFADSATDPKGPEWNGLSPAGRALVEEAVKLGIVVDQSHASDGVFDDLLEMMPVPFILSHSSAKAVYDHPRNLDDARLRQLAAKGGVIQANAYGGYLLDEAKSPERIQAEEALEKRLGGWDHMTMAKGAELAAGLAELDEQYPRRKATLDDFFEHFGHMLDVVGPDHVGIGMDWDGGGGVVGMEDTTDLPKITAWLQRRGLSEAQIANIWSGNVLRVMRQAQEYAARQAR</sequence>
<reference evidence="2 3" key="1">
    <citation type="submission" date="2021-08" db="EMBL/GenBank/DDBJ databases">
        <title>Novel members of of the genus Stenotrophomonas from differernt environment.</title>
        <authorList>
            <person name="Deng Y."/>
        </authorList>
    </citation>
    <scope>NUCLEOTIDE SEQUENCE [LARGE SCALE GENOMIC DNA]</scope>
    <source>
        <strain evidence="2 3">CPCC 101365</strain>
    </source>
</reference>
<dbReference type="PANTHER" id="PTHR10443">
    <property type="entry name" value="MICROSOMAL DIPEPTIDASE"/>
    <property type="match status" value="1"/>
</dbReference>
<dbReference type="RefSeq" id="WP_250064095.1">
    <property type="nucleotide sequence ID" value="NZ_JAIKTS010000002.1"/>
</dbReference>
<protein>
    <submittedName>
        <fullName evidence="2">Dipeptidase</fullName>
    </submittedName>
</protein>
<keyword evidence="1" id="KW-0732">Signal</keyword>